<evidence type="ECO:0000259" key="3">
    <source>
        <dbReference type="PROSITE" id="PS50893"/>
    </source>
</evidence>
<dbReference type="PROSITE" id="PS50893">
    <property type="entry name" value="ABC_TRANSPORTER_2"/>
    <property type="match status" value="1"/>
</dbReference>
<organism evidence="4 5">
    <name type="scientific">Thermomonospora umbrina</name>
    <dbReference type="NCBI Taxonomy" id="111806"/>
    <lineage>
        <taxon>Bacteria</taxon>
        <taxon>Bacillati</taxon>
        <taxon>Actinomycetota</taxon>
        <taxon>Actinomycetes</taxon>
        <taxon>Streptosporangiales</taxon>
        <taxon>Thermomonosporaceae</taxon>
        <taxon>Thermomonospora</taxon>
    </lineage>
</organism>
<dbReference type="OrthoDB" id="4408248at2"/>
<evidence type="ECO:0000313" key="5">
    <source>
        <dbReference type="Proteomes" id="UP000256661"/>
    </source>
</evidence>
<dbReference type="AlphaFoldDB" id="A0A3D9SWM9"/>
<feature type="domain" description="ABC transporter" evidence="3">
    <location>
        <begin position="4"/>
        <end position="232"/>
    </location>
</feature>
<dbReference type="Pfam" id="PF00005">
    <property type="entry name" value="ABC_tran"/>
    <property type="match status" value="1"/>
</dbReference>
<reference evidence="4 5" key="1">
    <citation type="submission" date="2018-08" db="EMBL/GenBank/DDBJ databases">
        <title>Sequencing the genomes of 1000 actinobacteria strains.</title>
        <authorList>
            <person name="Klenk H.-P."/>
        </authorList>
    </citation>
    <scope>NUCLEOTIDE SEQUENCE [LARGE SCALE GENOMIC DNA]</scope>
    <source>
        <strain evidence="4 5">DSM 43927</strain>
    </source>
</reference>
<dbReference type="Gene3D" id="3.40.50.300">
    <property type="entry name" value="P-loop containing nucleotide triphosphate hydrolases"/>
    <property type="match status" value="1"/>
</dbReference>
<comment type="caution">
    <text evidence="4">The sequence shown here is derived from an EMBL/GenBank/DDBJ whole genome shotgun (WGS) entry which is preliminary data.</text>
</comment>
<keyword evidence="5" id="KW-1185">Reference proteome</keyword>
<sequence length="232" mass="24251">MNAAEVRDLTIRTAQRPLVGPVSFTLPLGESMGLCGPSGAGKSTVLRALVGLLPETLQAAGEVRVLDIDVTAQSPAALSDLRARAVLVPQVPIVFPGGILANVLFGIRHVVRAPRGKLRKRAESALVEVGLWNEVAERLDAPAGDLSVGQRQRLALARALALDPQLILLDEPTSSLDGASAAEVEATLQSLRGRRTMILVSHDMNQVERLCSTTVAIGAGHQGAAAGAQSML</sequence>
<dbReference type="Proteomes" id="UP000256661">
    <property type="component" value="Unassembled WGS sequence"/>
</dbReference>
<dbReference type="EMBL" id="QTTT01000001">
    <property type="protein sequence ID" value="REE99997.1"/>
    <property type="molecule type" value="Genomic_DNA"/>
</dbReference>
<accession>A0A3D9SWM9</accession>
<keyword evidence="2 4" id="KW-0067">ATP-binding</keyword>
<dbReference type="InterPro" id="IPR003593">
    <property type="entry name" value="AAA+_ATPase"/>
</dbReference>
<dbReference type="RefSeq" id="WP_116025211.1">
    <property type="nucleotide sequence ID" value="NZ_QTTT01000001.1"/>
</dbReference>
<keyword evidence="1" id="KW-0547">Nucleotide-binding</keyword>
<name>A0A3D9SWM9_9ACTN</name>
<evidence type="ECO:0000313" key="4">
    <source>
        <dbReference type="EMBL" id="REE99997.1"/>
    </source>
</evidence>
<dbReference type="PANTHER" id="PTHR43119:SF1">
    <property type="entry name" value="ABC TRANSPORTER DOMAIN-CONTAINING PROTEIN"/>
    <property type="match status" value="1"/>
</dbReference>
<dbReference type="SMART" id="SM00382">
    <property type="entry name" value="AAA"/>
    <property type="match status" value="1"/>
</dbReference>
<dbReference type="InterPro" id="IPR017871">
    <property type="entry name" value="ABC_transporter-like_CS"/>
</dbReference>
<dbReference type="PANTHER" id="PTHR43119">
    <property type="entry name" value="ABC TRANSPORT PROTEIN ATP-BINDING COMPONENT-RELATED"/>
    <property type="match status" value="1"/>
</dbReference>
<dbReference type="InterPro" id="IPR003439">
    <property type="entry name" value="ABC_transporter-like_ATP-bd"/>
</dbReference>
<evidence type="ECO:0000256" key="1">
    <source>
        <dbReference type="ARBA" id="ARBA00022741"/>
    </source>
</evidence>
<dbReference type="GO" id="GO:0016887">
    <property type="term" value="F:ATP hydrolysis activity"/>
    <property type="evidence" value="ECO:0007669"/>
    <property type="project" value="InterPro"/>
</dbReference>
<dbReference type="InterPro" id="IPR027417">
    <property type="entry name" value="P-loop_NTPase"/>
</dbReference>
<dbReference type="PROSITE" id="PS00211">
    <property type="entry name" value="ABC_TRANSPORTER_1"/>
    <property type="match status" value="1"/>
</dbReference>
<gene>
    <name evidence="4" type="ORF">DFJ69_5518</name>
</gene>
<dbReference type="SUPFAM" id="SSF52540">
    <property type="entry name" value="P-loop containing nucleoside triphosphate hydrolases"/>
    <property type="match status" value="1"/>
</dbReference>
<proteinExistence type="predicted"/>
<dbReference type="GO" id="GO:0005524">
    <property type="term" value="F:ATP binding"/>
    <property type="evidence" value="ECO:0007669"/>
    <property type="project" value="UniProtKB-KW"/>
</dbReference>
<evidence type="ECO:0000256" key="2">
    <source>
        <dbReference type="ARBA" id="ARBA00022840"/>
    </source>
</evidence>
<protein>
    <submittedName>
        <fullName evidence="4">Phosphate transport system ATP-binding protein</fullName>
    </submittedName>
</protein>